<name>A0AAD5BF10_9ASCO</name>
<feature type="region of interest" description="Disordered" evidence="1">
    <location>
        <begin position="1"/>
        <end position="75"/>
    </location>
</feature>
<evidence type="ECO:0000259" key="2">
    <source>
        <dbReference type="Pfam" id="PF13002"/>
    </source>
</evidence>
<evidence type="ECO:0000256" key="1">
    <source>
        <dbReference type="SAM" id="MobiDB-lite"/>
    </source>
</evidence>
<dbReference type="InterPro" id="IPR024391">
    <property type="entry name" value="LDB19_N"/>
</dbReference>
<dbReference type="GO" id="GO:0005886">
    <property type="term" value="C:plasma membrane"/>
    <property type="evidence" value="ECO:0007669"/>
    <property type="project" value="TreeGrafter"/>
</dbReference>
<dbReference type="GeneID" id="76150836"/>
<evidence type="ECO:0000313" key="3">
    <source>
        <dbReference type="EMBL" id="KAI5957969.1"/>
    </source>
</evidence>
<accession>A0AAD5BF10</accession>
<comment type="caution">
    <text evidence="3">The sequence shown here is derived from an EMBL/GenBank/DDBJ whole genome shotgun (WGS) entry which is preliminary data.</text>
</comment>
<protein>
    <submittedName>
        <fullName evidence="3">LDB19</fullName>
    </submittedName>
</protein>
<keyword evidence="4" id="KW-1185">Reference proteome</keyword>
<dbReference type="GO" id="GO:0031625">
    <property type="term" value="F:ubiquitin protein ligase binding"/>
    <property type="evidence" value="ECO:0007669"/>
    <property type="project" value="TreeGrafter"/>
</dbReference>
<dbReference type="PANTHER" id="PTHR11188:SF76">
    <property type="entry name" value="PROTEIN LDB19"/>
    <property type="match status" value="1"/>
</dbReference>
<feature type="region of interest" description="Disordered" evidence="1">
    <location>
        <begin position="385"/>
        <end position="411"/>
    </location>
</feature>
<dbReference type="AlphaFoldDB" id="A0AAD5BF10"/>
<feature type="domain" description="LDB19 N-terminal" evidence="2">
    <location>
        <begin position="117"/>
        <end position="303"/>
    </location>
</feature>
<organism evidence="3 4">
    <name type="scientific">Candida theae</name>
    <dbReference type="NCBI Taxonomy" id="1198502"/>
    <lineage>
        <taxon>Eukaryota</taxon>
        <taxon>Fungi</taxon>
        <taxon>Dikarya</taxon>
        <taxon>Ascomycota</taxon>
        <taxon>Saccharomycotina</taxon>
        <taxon>Pichiomycetes</taxon>
        <taxon>Debaryomycetaceae</taxon>
        <taxon>Candida/Lodderomyces clade</taxon>
        <taxon>Candida</taxon>
    </lineage>
</organism>
<proteinExistence type="predicted"/>
<dbReference type="Proteomes" id="UP001204833">
    <property type="component" value="Unassembled WGS sequence"/>
</dbReference>
<dbReference type="InterPro" id="IPR050357">
    <property type="entry name" value="Arrestin_domain-protein"/>
</dbReference>
<evidence type="ECO:0000313" key="4">
    <source>
        <dbReference type="Proteomes" id="UP001204833"/>
    </source>
</evidence>
<feature type="compositionally biased region" description="Polar residues" evidence="1">
    <location>
        <begin position="538"/>
        <end position="565"/>
    </location>
</feature>
<dbReference type="PANTHER" id="PTHR11188">
    <property type="entry name" value="ARRESTIN DOMAIN CONTAINING PROTEIN"/>
    <property type="match status" value="1"/>
</dbReference>
<dbReference type="GO" id="GO:0005829">
    <property type="term" value="C:cytosol"/>
    <property type="evidence" value="ECO:0007669"/>
    <property type="project" value="TreeGrafter"/>
</dbReference>
<dbReference type="GO" id="GO:0030674">
    <property type="term" value="F:protein-macromolecule adaptor activity"/>
    <property type="evidence" value="ECO:0007669"/>
    <property type="project" value="TreeGrafter"/>
</dbReference>
<feature type="region of interest" description="Disordered" evidence="1">
    <location>
        <begin position="518"/>
        <end position="565"/>
    </location>
</feature>
<dbReference type="GO" id="GO:0070086">
    <property type="term" value="P:ubiquitin-dependent endocytosis"/>
    <property type="evidence" value="ECO:0007669"/>
    <property type="project" value="TreeGrafter"/>
</dbReference>
<reference evidence="3 4" key="1">
    <citation type="journal article" date="2022" name="DNA Res.">
        <title>Genome analysis of five recently described species of the CUG-Ser clade uncovers Candida theae as a new hybrid lineage with pathogenic potential in the Candida parapsilosis species complex.</title>
        <authorList>
            <person name="Mixao V."/>
            <person name="Del Olmo V."/>
            <person name="Hegedusova E."/>
            <person name="Saus E."/>
            <person name="Pryszcz L."/>
            <person name="Cillingova A."/>
            <person name="Nosek J."/>
            <person name="Gabaldon T."/>
        </authorList>
    </citation>
    <scope>NUCLEOTIDE SEQUENCE [LARGE SCALE GENOMIC DNA]</scope>
    <source>
        <strain evidence="3 4">CBS 12239</strain>
    </source>
</reference>
<dbReference type="RefSeq" id="XP_051608604.1">
    <property type="nucleotide sequence ID" value="XM_051752125.1"/>
</dbReference>
<sequence length="673" mass="73656">MTLLSKVFNNNSDRRSSQSPASTTRKLTPTSSRKSSSALSPMNSAASSTSSTTPTRTNNGRIVKPSDSPNSPPAYTLSIALESPPIILYGSPSESTGSIISGLLRLITTREIELERVTLTLKQTMRYTKPFLIPNSSAIANCKNCTDRIEELARWDVLTSHFNFTTGNHAYPFSHLLPGSLPPTSKLGSANSHSFIKYDLIAEVIATDSLQNKKLVLPINISRSVLRGPDRNSLRVFPPTEVTASAVLPNVVYPKSTFPIELKLDNLVNESQQRRWRMRKLIWRIEENIKIKAHVCQKHAEKLETLEKSYKKSSQKIEKPSGMHHSTVQTNVAFIRSPSTQVSGEPVLLENGLPDSVPLDDGSHDIEETVRTAPSNVHQSFLEDFGGASTNTGPVENTAGSALTPQQSNRPFDSEKHLYMEETRTINYGEFKSGWKSDFSGRGRIEMVANVSANRLSTGSNNHITKVSTDDKVQASNDFKNGANISCDIDDPTLGVFVTHTLIVEVVVAEEMVHHVDRRNSNNLNPTRSRDSIGLRRGSQSSTVPNSVSPNLAPSTSNSAANTNQLAGVPTGAARVLRMQFKLPFTERSGLGIAWDDEVPPTYEDVRTLSPPNYQDQSIVDPPTPGSSAIPDRPTPNVLYGRGETPIVGSFGFHGSNQQSLDGMIENMQELSI</sequence>
<dbReference type="Gene3D" id="2.60.40.640">
    <property type="match status" value="1"/>
</dbReference>
<gene>
    <name evidence="3" type="ORF">KGF57_002777</name>
</gene>
<feature type="compositionally biased region" description="Polar residues" evidence="1">
    <location>
        <begin position="388"/>
        <end position="411"/>
    </location>
</feature>
<feature type="compositionally biased region" description="Low complexity" evidence="1">
    <location>
        <begin position="44"/>
        <end position="57"/>
    </location>
</feature>
<feature type="region of interest" description="Disordered" evidence="1">
    <location>
        <begin position="610"/>
        <end position="634"/>
    </location>
</feature>
<dbReference type="Pfam" id="PF13002">
    <property type="entry name" value="LDB19"/>
    <property type="match status" value="1"/>
</dbReference>
<feature type="compositionally biased region" description="Polar residues" evidence="1">
    <location>
        <begin position="7"/>
        <end position="43"/>
    </location>
</feature>
<dbReference type="EMBL" id="JAIHNG010000119">
    <property type="protein sequence ID" value="KAI5957969.1"/>
    <property type="molecule type" value="Genomic_DNA"/>
</dbReference>
<dbReference type="InterPro" id="IPR014752">
    <property type="entry name" value="Arrestin-like_C"/>
</dbReference>